<protein>
    <recommendedName>
        <fullName evidence="3 6">Signal peptidase I</fullName>
        <ecNumber evidence="3 6">3.4.21.89</ecNumber>
    </recommendedName>
</protein>
<dbReference type="InterPro" id="IPR019758">
    <property type="entry name" value="Pept_S26A_signal_pept_1_CS"/>
</dbReference>
<dbReference type="PRINTS" id="PR00727">
    <property type="entry name" value="LEADERPTASE"/>
</dbReference>
<dbReference type="Proteomes" id="UP000262056">
    <property type="component" value="Unassembled WGS sequence"/>
</dbReference>
<comment type="caution">
    <text evidence="8">The sequence shown here is derived from an EMBL/GenBank/DDBJ whole genome shotgun (WGS) entry which is preliminary data.</text>
</comment>
<keyword evidence="6" id="KW-0812">Transmembrane</keyword>
<dbReference type="NCBIfam" id="TIGR02227">
    <property type="entry name" value="sigpep_I_bact"/>
    <property type="match status" value="1"/>
</dbReference>
<feature type="active site" evidence="5">
    <location>
        <position position="85"/>
    </location>
</feature>
<dbReference type="GO" id="GO:0009003">
    <property type="term" value="F:signal peptidase activity"/>
    <property type="evidence" value="ECO:0007669"/>
    <property type="project" value="UniProtKB-EC"/>
</dbReference>
<evidence type="ECO:0000313" key="9">
    <source>
        <dbReference type="Proteomes" id="UP000262056"/>
    </source>
</evidence>
<dbReference type="AlphaFoldDB" id="A0A656PL94"/>
<dbReference type="InterPro" id="IPR000223">
    <property type="entry name" value="Pept_S26A_signal_pept_1"/>
</dbReference>
<keyword evidence="6" id="KW-1133">Transmembrane helix</keyword>
<evidence type="ECO:0000256" key="4">
    <source>
        <dbReference type="ARBA" id="ARBA00022801"/>
    </source>
</evidence>
<dbReference type="PANTHER" id="PTHR43390">
    <property type="entry name" value="SIGNAL PEPTIDASE I"/>
    <property type="match status" value="1"/>
</dbReference>
<feature type="transmembrane region" description="Helical" evidence="6">
    <location>
        <begin position="12"/>
        <end position="32"/>
    </location>
</feature>
<evidence type="ECO:0000256" key="3">
    <source>
        <dbReference type="ARBA" id="ARBA00013208"/>
    </source>
</evidence>
<organism evidence="8 9">
    <name type="scientific">candidate division WWE3 bacterium</name>
    <dbReference type="NCBI Taxonomy" id="2053526"/>
    <lineage>
        <taxon>Bacteria</taxon>
        <taxon>Katanobacteria</taxon>
    </lineage>
</organism>
<dbReference type="PROSITE" id="PS00760">
    <property type="entry name" value="SPASE_I_2"/>
    <property type="match status" value="1"/>
</dbReference>
<dbReference type="InterPro" id="IPR019757">
    <property type="entry name" value="Pept_S26A_signal_pept_1_Lys-AS"/>
</dbReference>
<dbReference type="SUPFAM" id="SSF51306">
    <property type="entry name" value="LexA/Signal peptidase"/>
    <property type="match status" value="1"/>
</dbReference>
<evidence type="ECO:0000313" key="8">
    <source>
        <dbReference type="EMBL" id="HCQ40113.1"/>
    </source>
</evidence>
<dbReference type="GO" id="GO:0016020">
    <property type="term" value="C:membrane"/>
    <property type="evidence" value="ECO:0007669"/>
    <property type="project" value="UniProtKB-SubCell"/>
</dbReference>
<feature type="domain" description="Peptidase S26" evidence="7">
    <location>
        <begin position="13"/>
        <end position="172"/>
    </location>
</feature>
<comment type="similarity">
    <text evidence="2 6">Belongs to the peptidase S26 family.</text>
</comment>
<comment type="subcellular location">
    <subcellularLocation>
        <location evidence="6">Membrane</location>
        <topology evidence="6">Single-pass type II membrane protein</topology>
    </subcellularLocation>
</comment>
<gene>
    <name evidence="8" type="primary">lepB</name>
    <name evidence="8" type="ORF">DIU24_00180</name>
</gene>
<evidence type="ECO:0000256" key="2">
    <source>
        <dbReference type="ARBA" id="ARBA00009370"/>
    </source>
</evidence>
<evidence type="ECO:0000256" key="6">
    <source>
        <dbReference type="RuleBase" id="RU362042"/>
    </source>
</evidence>
<evidence type="ECO:0000256" key="5">
    <source>
        <dbReference type="PIRSR" id="PIRSR600223-1"/>
    </source>
</evidence>
<dbReference type="EMBL" id="DQFB01000001">
    <property type="protein sequence ID" value="HCQ40113.1"/>
    <property type="molecule type" value="Genomic_DNA"/>
</dbReference>
<dbReference type="PROSITE" id="PS00761">
    <property type="entry name" value="SPASE_I_3"/>
    <property type="match status" value="1"/>
</dbReference>
<keyword evidence="6" id="KW-0645">Protease</keyword>
<dbReference type="PANTHER" id="PTHR43390:SF1">
    <property type="entry name" value="CHLOROPLAST PROCESSING PEPTIDASE"/>
    <property type="match status" value="1"/>
</dbReference>
<dbReference type="GO" id="GO:0006465">
    <property type="term" value="P:signal peptide processing"/>
    <property type="evidence" value="ECO:0007669"/>
    <property type="project" value="InterPro"/>
</dbReference>
<accession>A0A656PL94</accession>
<keyword evidence="4 6" id="KW-0378">Hydrolase</keyword>
<dbReference type="CDD" id="cd06530">
    <property type="entry name" value="S26_SPase_I"/>
    <property type="match status" value="1"/>
</dbReference>
<sequence length="188" mass="21131">MARKFSIKSAVVDLIELFLIGTTVFLLVYILVGQFLEVSGSSMHPYLVDKEQIIAEKLSIKFDPIKRGEVIIFWHPKTKSDLLIKRVIGLPGEIIKIQNGFVFVNGSKLEEPYLSNNVVTKAGDFLPEGQEHKIGTDYYIVMGDNRAESTDSRYWGPIQKETIIGRALAVFYPLDNIRLLNGGKNATK</sequence>
<proteinExistence type="inferred from homology"/>
<evidence type="ECO:0000256" key="1">
    <source>
        <dbReference type="ARBA" id="ARBA00000677"/>
    </source>
</evidence>
<reference evidence="8 9" key="1">
    <citation type="journal article" date="2018" name="Nat. Biotechnol.">
        <title>A standardized bacterial taxonomy based on genome phylogeny substantially revises the tree of life.</title>
        <authorList>
            <person name="Parks D.H."/>
            <person name="Chuvochina M."/>
            <person name="Waite D.W."/>
            <person name="Rinke C."/>
            <person name="Skarshewski A."/>
            <person name="Chaumeil P.A."/>
            <person name="Hugenholtz P."/>
        </authorList>
    </citation>
    <scope>NUCLEOTIDE SEQUENCE [LARGE SCALE GENOMIC DNA]</scope>
    <source>
        <strain evidence="8">UBA12021</strain>
    </source>
</reference>
<dbReference type="GO" id="GO:0004252">
    <property type="term" value="F:serine-type endopeptidase activity"/>
    <property type="evidence" value="ECO:0007669"/>
    <property type="project" value="InterPro"/>
</dbReference>
<dbReference type="Gene3D" id="2.10.109.10">
    <property type="entry name" value="Umud Fragment, subunit A"/>
    <property type="match status" value="1"/>
</dbReference>
<dbReference type="InterPro" id="IPR036286">
    <property type="entry name" value="LexA/Signal_pep-like_sf"/>
</dbReference>
<name>A0A656PL94_UNCKA</name>
<evidence type="ECO:0000259" key="7">
    <source>
        <dbReference type="Pfam" id="PF10502"/>
    </source>
</evidence>
<feature type="active site" evidence="5">
    <location>
        <position position="42"/>
    </location>
</feature>
<comment type="catalytic activity">
    <reaction evidence="1 6">
        <text>Cleavage of hydrophobic, N-terminal signal or leader sequences from secreted and periplasmic proteins.</text>
        <dbReference type="EC" id="3.4.21.89"/>
    </reaction>
</comment>
<dbReference type="EC" id="3.4.21.89" evidence="3 6"/>
<dbReference type="Pfam" id="PF10502">
    <property type="entry name" value="Peptidase_S26"/>
    <property type="match status" value="1"/>
</dbReference>
<dbReference type="InterPro" id="IPR019533">
    <property type="entry name" value="Peptidase_S26"/>
</dbReference>
<keyword evidence="6" id="KW-0472">Membrane</keyword>